<name>A0ABU4WTL5_9HYPH</name>
<feature type="modified residue" description="4-aspartylphosphate" evidence="1">
    <location>
        <position position="55"/>
    </location>
</feature>
<dbReference type="InterPro" id="IPR000845">
    <property type="entry name" value="Nucleoside_phosphorylase_d"/>
</dbReference>
<dbReference type="InterPro" id="IPR001789">
    <property type="entry name" value="Sig_transdc_resp-reg_receiver"/>
</dbReference>
<dbReference type="PANTHER" id="PTHR46832">
    <property type="entry name" value="5'-METHYLTHIOADENOSINE/S-ADENOSYLHOMOCYSTEINE NUCLEOSIDASE"/>
    <property type="match status" value="1"/>
</dbReference>
<proteinExistence type="predicted"/>
<organism evidence="3 4">
    <name type="scientific">Mesorhizobium australafricanum</name>
    <dbReference type="NCBI Taxonomy" id="3072311"/>
    <lineage>
        <taxon>Bacteria</taxon>
        <taxon>Pseudomonadati</taxon>
        <taxon>Pseudomonadota</taxon>
        <taxon>Alphaproteobacteria</taxon>
        <taxon>Hyphomicrobiales</taxon>
        <taxon>Phyllobacteriaceae</taxon>
        <taxon>Mesorhizobium</taxon>
    </lineage>
</organism>
<dbReference type="PANTHER" id="PTHR46832:SF1">
    <property type="entry name" value="5'-METHYLTHIOADENOSINE_S-ADENOSYLHOMOCYSTEINE NUCLEOSIDASE"/>
    <property type="match status" value="1"/>
</dbReference>
<dbReference type="InterPro" id="IPR011006">
    <property type="entry name" value="CheY-like_superfamily"/>
</dbReference>
<dbReference type="EMBL" id="JAVIIS010000008">
    <property type="protein sequence ID" value="MDX8439395.1"/>
    <property type="molecule type" value="Genomic_DNA"/>
</dbReference>
<dbReference type="Gene3D" id="3.40.50.1580">
    <property type="entry name" value="Nucleoside phosphorylase domain"/>
    <property type="match status" value="1"/>
</dbReference>
<dbReference type="RefSeq" id="WP_320213309.1">
    <property type="nucleotide sequence ID" value="NZ_JAVIIS010000008.1"/>
</dbReference>
<gene>
    <name evidence="3" type="ORF">RFM51_07300</name>
</gene>
<comment type="caution">
    <text evidence="3">The sequence shown here is derived from an EMBL/GenBank/DDBJ whole genome shotgun (WGS) entry which is preliminary data.</text>
</comment>
<dbReference type="InterPro" id="IPR035994">
    <property type="entry name" value="Nucleoside_phosphorylase_sf"/>
</dbReference>
<sequence>MKVLIVDDDIAKAAAISKVLLEAGVPSTDDIAHVTNAYDASSEMRKTQFDLLILDLMIPKARLAEAEIDGGQILLRDIMARTTYLRPRHIVGLTSYDDARDRSEADFNNGLWSILKFDTKSADWIDQLTSKVRYIKSSAEAATLGQDYDYDVAFVCALAKPELEAVLALDCGWRELQRATDPTRYWVGSFTVERRTFRCVACHAAQMGMVATSAAISKVSAAFRPRLVVMTGICAGREGDIQLGDVVVVNTSWDYGSGKFHKKEGEALRFAPDPVQIALDPMLRKHAESIKANETKLDEIRRGYTKQKINSVLNVEIGAMASGAAVRADDGFFEELASAKRKVVAVEMEAYAVYATAAEMPAPRPLPLVVKSVCDFANSEKNDTYQDYAAHTSAVCALEIVKAYLGERNS</sequence>
<evidence type="ECO:0000256" key="1">
    <source>
        <dbReference type="PROSITE-ProRule" id="PRU00169"/>
    </source>
</evidence>
<keyword evidence="4" id="KW-1185">Reference proteome</keyword>
<dbReference type="PROSITE" id="PS50110">
    <property type="entry name" value="RESPONSE_REGULATORY"/>
    <property type="match status" value="1"/>
</dbReference>
<dbReference type="Gene3D" id="3.40.50.2300">
    <property type="match status" value="1"/>
</dbReference>
<dbReference type="Pfam" id="PF01048">
    <property type="entry name" value="PNP_UDP_1"/>
    <property type="match status" value="1"/>
</dbReference>
<evidence type="ECO:0000313" key="4">
    <source>
        <dbReference type="Proteomes" id="UP001272097"/>
    </source>
</evidence>
<evidence type="ECO:0000313" key="3">
    <source>
        <dbReference type="EMBL" id="MDX8439395.1"/>
    </source>
</evidence>
<protein>
    <recommendedName>
        <fullName evidence="2">Response regulatory domain-containing protein</fullName>
    </recommendedName>
</protein>
<dbReference type="SUPFAM" id="SSF53167">
    <property type="entry name" value="Purine and uridine phosphorylases"/>
    <property type="match status" value="1"/>
</dbReference>
<feature type="domain" description="Response regulatory" evidence="2">
    <location>
        <begin position="2"/>
        <end position="132"/>
    </location>
</feature>
<dbReference type="Proteomes" id="UP001272097">
    <property type="component" value="Unassembled WGS sequence"/>
</dbReference>
<evidence type="ECO:0000259" key="2">
    <source>
        <dbReference type="PROSITE" id="PS50110"/>
    </source>
</evidence>
<accession>A0ABU4WTL5</accession>
<reference evidence="3 4" key="1">
    <citation type="submission" date="2023-08" db="EMBL/GenBank/DDBJ databases">
        <title>Implementing the SeqCode for naming new Mesorhizobium species isolated from Vachellia karroo root nodules.</title>
        <authorList>
            <person name="Van Lill M."/>
        </authorList>
    </citation>
    <scope>NUCLEOTIDE SEQUENCE [LARGE SCALE GENOMIC DNA]</scope>
    <source>
        <strain evidence="3 4">VK3E</strain>
    </source>
</reference>
<dbReference type="SUPFAM" id="SSF52172">
    <property type="entry name" value="CheY-like"/>
    <property type="match status" value="1"/>
</dbReference>
<keyword evidence="1" id="KW-0597">Phosphoprotein</keyword>